<reference evidence="8 9" key="1">
    <citation type="submission" date="2023-02" db="EMBL/GenBank/DDBJ databases">
        <authorList>
            <person name="Mo P."/>
        </authorList>
    </citation>
    <scope>NUCLEOTIDE SEQUENCE [LARGE SCALE GENOMIC DNA]</scope>
    <source>
        <strain evidence="8 9">HUAS 3</strain>
    </source>
</reference>
<dbReference type="SUPFAM" id="SSF52540">
    <property type="entry name" value="P-loop containing nucleoside triphosphate hydrolases"/>
    <property type="match status" value="1"/>
</dbReference>
<dbReference type="InterPro" id="IPR002182">
    <property type="entry name" value="NB-ARC"/>
</dbReference>
<evidence type="ECO:0000256" key="5">
    <source>
        <dbReference type="PROSITE-ProRule" id="PRU00339"/>
    </source>
</evidence>
<dbReference type="InterPro" id="IPR036388">
    <property type="entry name" value="WH-like_DNA-bd_sf"/>
</dbReference>
<dbReference type="InterPro" id="IPR019734">
    <property type="entry name" value="TPR_rpt"/>
</dbReference>
<organism evidence="8 9">
    <name type="scientific">Micromonospora cathayae</name>
    <dbReference type="NCBI Taxonomy" id="3028804"/>
    <lineage>
        <taxon>Bacteria</taxon>
        <taxon>Bacillati</taxon>
        <taxon>Actinomycetota</taxon>
        <taxon>Actinomycetes</taxon>
        <taxon>Micromonosporales</taxon>
        <taxon>Micromonosporaceae</taxon>
        <taxon>Micromonospora</taxon>
    </lineage>
</organism>
<dbReference type="InterPro" id="IPR051677">
    <property type="entry name" value="AfsR-DnrI-RedD_regulator"/>
</dbReference>
<evidence type="ECO:0000313" key="8">
    <source>
        <dbReference type="EMBL" id="WDZ83442.1"/>
    </source>
</evidence>
<dbReference type="InterPro" id="IPR011990">
    <property type="entry name" value="TPR-like_helical_dom_sf"/>
</dbReference>
<dbReference type="SUPFAM" id="SSF48452">
    <property type="entry name" value="TPR-like"/>
    <property type="match status" value="3"/>
</dbReference>
<dbReference type="Pfam" id="PF00931">
    <property type="entry name" value="NB-ARC"/>
    <property type="match status" value="1"/>
</dbReference>
<dbReference type="InterPro" id="IPR001867">
    <property type="entry name" value="OmpR/PhoB-type_DNA-bd"/>
</dbReference>
<feature type="DNA-binding region" description="OmpR/PhoB-type" evidence="6">
    <location>
        <begin position="5"/>
        <end position="107"/>
    </location>
</feature>
<dbReference type="EMBL" id="CP118615">
    <property type="protein sequence ID" value="WDZ83442.1"/>
    <property type="molecule type" value="Genomic_DNA"/>
</dbReference>
<dbReference type="Proteomes" id="UP001219605">
    <property type="component" value="Chromosome"/>
</dbReference>
<dbReference type="Gene3D" id="3.40.50.300">
    <property type="entry name" value="P-loop containing nucleotide triphosphate hydrolases"/>
    <property type="match status" value="1"/>
</dbReference>
<dbReference type="CDD" id="cd15831">
    <property type="entry name" value="BTAD"/>
    <property type="match status" value="1"/>
</dbReference>
<feature type="repeat" description="TPR" evidence="5">
    <location>
        <begin position="913"/>
        <end position="946"/>
    </location>
</feature>
<comment type="similarity">
    <text evidence="1">Belongs to the AfsR/DnrI/RedD regulatory family.</text>
</comment>
<accession>A0ABY7ZMF3</accession>
<keyword evidence="3 6" id="KW-0238">DNA-binding</keyword>
<keyword evidence="5" id="KW-0802">TPR repeat</keyword>
<gene>
    <name evidence="8" type="ORF">PVK37_23690</name>
</gene>
<dbReference type="SMART" id="SM01043">
    <property type="entry name" value="BTAD"/>
    <property type="match status" value="1"/>
</dbReference>
<dbReference type="InterPro" id="IPR027417">
    <property type="entry name" value="P-loop_NTPase"/>
</dbReference>
<dbReference type="Gene3D" id="1.25.40.10">
    <property type="entry name" value="Tetratricopeptide repeat domain"/>
    <property type="match status" value="2"/>
</dbReference>
<sequence length="1010" mass="110426">MPDSILTRTVAPTGIAFRVLGPLQVEGPTGPIRIPPGRQETILACLLMEAGRVVGTDRLLDLIWSEEPPDTARTQIQICVSRIRKSLAEAQVAASVVSRAPGYLLRTEDDAVDLHVFNRQVMASRVLVKEGRVAEAAETLRAAVALWRGPCLAGIPSEALRTRGLRLDEDRLTAIETYLELELGLGRSHELVGEISRLLHEYPLRERLRGQLMLALHRSGRQAEALDVYRAGRQLLADELGLEPGEELRQLENAILAGDPGLYAPGGAPHRPEPVRVRPAVVGPAPATPYGEEKPHQLPADTADFVAREPLLRRVEAALLGGDGQRALGLVVIGGKPGIGKSALATHVAHRLGGERFPDGQLYCDLRGAGAEPVSATDVLGRFLRALGIPGPVIPDGTDERAEMYRTLLASRRMLVVLDDAASERQINPLLPGSSSCAVLVTSRSRLTALPGAQRVELDVLDQEQALELLGRVVGDERVGREPEAAAALVRTVGGLPLALRIVAARLAARPHWTLASMVHRLANERHRLDELAHGEMTMRASLSLTHDGLNRADRRLLRLFSLAEGPTVPGWIAGALLDDHRPFPSDLVEPLVDVQMLDAVAVERTGEFRYRFHEVIRLFAREQLTLHDSPAVQLAATERMVGGWLAIAEKAHARVYGGDYTVLRGTGPRWQPPESYVDRLLVDPVEWLDGEQANLCLAVEQAAQAGLDELCWDLTTTLVTLFESRGYFDLWERTHRRALEATRANDNRRGTAAVLSSLGTMHISRQQPEEARQALGAAREIFDELGDVHGLALCRRDLALLDRQIGEDDRALVLYEHAARDFEKVGDVVGRATVLTQSAYIWMRRGHSAVAHAQLEEALSVFRTVGYAHGEAHALRRAGQVLLQRGEHAQAEQTLTGVLEMVRRSRDIIGEGHLLRNLGEVHAATGRYEQARDAFERALAVREQIMDHGGAAVVRLDLARLLVRFGAGAEAGALLEQAGATFAARGMRHELREAERLLGELATRRPSAP</sequence>
<dbReference type="InterPro" id="IPR005158">
    <property type="entry name" value="BTAD"/>
</dbReference>
<dbReference type="SMART" id="SM00862">
    <property type="entry name" value="Trans_reg_C"/>
    <property type="match status" value="1"/>
</dbReference>
<dbReference type="RefSeq" id="WP_275029958.1">
    <property type="nucleotide sequence ID" value="NZ_CP118615.1"/>
</dbReference>
<dbReference type="Pfam" id="PF13424">
    <property type="entry name" value="TPR_12"/>
    <property type="match status" value="2"/>
</dbReference>
<evidence type="ECO:0000313" key="9">
    <source>
        <dbReference type="Proteomes" id="UP001219605"/>
    </source>
</evidence>
<feature type="domain" description="OmpR/PhoB-type" evidence="7">
    <location>
        <begin position="5"/>
        <end position="107"/>
    </location>
</feature>
<keyword evidence="4" id="KW-0804">Transcription</keyword>
<dbReference type="PROSITE" id="PS50005">
    <property type="entry name" value="TPR"/>
    <property type="match status" value="1"/>
</dbReference>
<evidence type="ECO:0000256" key="1">
    <source>
        <dbReference type="ARBA" id="ARBA00005820"/>
    </source>
</evidence>
<dbReference type="InterPro" id="IPR016032">
    <property type="entry name" value="Sig_transdc_resp-reg_C-effctor"/>
</dbReference>
<dbReference type="PROSITE" id="PS51755">
    <property type="entry name" value="OMPR_PHOB"/>
    <property type="match status" value="1"/>
</dbReference>
<dbReference type="SUPFAM" id="SSF46894">
    <property type="entry name" value="C-terminal effector domain of the bipartite response regulators"/>
    <property type="match status" value="1"/>
</dbReference>
<evidence type="ECO:0000256" key="4">
    <source>
        <dbReference type="ARBA" id="ARBA00023163"/>
    </source>
</evidence>
<dbReference type="Pfam" id="PF00486">
    <property type="entry name" value="Trans_reg_C"/>
    <property type="match status" value="1"/>
</dbReference>
<dbReference type="Gene3D" id="1.10.10.10">
    <property type="entry name" value="Winged helix-like DNA-binding domain superfamily/Winged helix DNA-binding domain"/>
    <property type="match status" value="1"/>
</dbReference>
<dbReference type="PRINTS" id="PR00364">
    <property type="entry name" value="DISEASERSIST"/>
</dbReference>
<name>A0ABY7ZMF3_9ACTN</name>
<evidence type="ECO:0000256" key="2">
    <source>
        <dbReference type="ARBA" id="ARBA00023015"/>
    </source>
</evidence>
<keyword evidence="2" id="KW-0805">Transcription regulation</keyword>
<evidence type="ECO:0000256" key="6">
    <source>
        <dbReference type="PROSITE-ProRule" id="PRU01091"/>
    </source>
</evidence>
<evidence type="ECO:0000259" key="7">
    <source>
        <dbReference type="PROSITE" id="PS51755"/>
    </source>
</evidence>
<dbReference type="Pfam" id="PF03704">
    <property type="entry name" value="BTAD"/>
    <property type="match status" value="1"/>
</dbReference>
<dbReference type="SMART" id="SM00028">
    <property type="entry name" value="TPR"/>
    <property type="match status" value="3"/>
</dbReference>
<dbReference type="PANTHER" id="PTHR35807">
    <property type="entry name" value="TRANSCRIPTIONAL REGULATOR REDD-RELATED"/>
    <property type="match status" value="1"/>
</dbReference>
<proteinExistence type="inferred from homology"/>
<protein>
    <submittedName>
        <fullName evidence="8">BTAD domain-containing putative transcriptional regulator</fullName>
    </submittedName>
</protein>
<keyword evidence="9" id="KW-1185">Reference proteome</keyword>
<evidence type="ECO:0000256" key="3">
    <source>
        <dbReference type="ARBA" id="ARBA00023125"/>
    </source>
</evidence>
<dbReference type="PANTHER" id="PTHR35807:SF1">
    <property type="entry name" value="TRANSCRIPTIONAL REGULATOR REDD"/>
    <property type="match status" value="1"/>
</dbReference>